<sequence>MTDQRQQHSTRWLAERWLALLFGLAIVADLRAQPAQLPAPETITARQGLPQAFVPAITQDKRGFIWMATRDGLARYDGYTFKVFQPKNTPRPSLSSPGLTRLSISPDGYLWIQNDQFGLDGFDPLQETFVNLSREPAYQRAFAKDTLVDVYPDSHQRLWLIFRQSGLSCYDLKSRRFIHYSTRSKVPGTQSAFAVAEDGWNQLWLATDRGLSRFDSTTRQFIPVGYPTRNDQARTPLTDPIRRLYRRPNGELWLCTNQTLTRWNPKTGHTVVYPLAGPNKRADWPQQITADSQGNEYLRLDQQLFRYTETQGLQALTPPGGAAMYVSLFIDRSDVLWLGTDLIGVHKINLRATPFHNTANRRSFIDDWLLNYVGLSTSQLPAWPKETTSYNLRTTIDKNGQVWFAAGGTPLYQLNPVTRQLTAKAGPIALRDYLLERPTLLATDPDGQVWLAHPDWIGHYDAIRNQWVQFSTAIAPIIRSPMLKLVVDRQALWIATASAGLYRVSRQSGQIQQYQRDAHNPASISSNNLYWLSDDPLDANRLWIGTFGSGLCQFDKRTGRSIHITTRQGLPNNVVYAAIPDRWGSVWIATNQGMGQLDRHTGHIRIYRQEDGLINDEFNRFHAVLMPNGQIVLGGISGLVGFMPRTIRPDTFQPVVQLSDVLVNNRIWPLDSLLKPGGNGQLETLSLPYNQNFVTVRFAAMQYNRLGQAMYRYRLGGLSPDWVTTSRPEAIFTALPPGQYDLRIQAANTSGQWSRHVRQLRIDIGFPWWQTGWAYAGYSSLVIGLILTFSQFRNRQLRQRQDQLNQQREADQLRRLDELKTRFFANVTHELRTPLTLILGPTQQLKARLHGPENQQWLALIDRQAQQLLALTNQLLDLSRLEAGVVQVHAQPGDLVTFVAQLIESVRPEADRKGLTLGLTNELTRSRYRFDAEKLERITLNLLTNAIKFTRQGSVQVTLRGAVELVVDDTGPGLTDSEQARVFDRYYQAKPSSASAPGSGIGLALVKELVTLQRGTVRVTSPWADAHSGTRFVVSLPYQPVAELSDSPQTGSAPLSVTHSQPPATPGNPPPDTTPLILVVEDQADLRAFIGQTVADLGRIQLAEDGQVGWETALALGPDLIISDVLMPRMDGLALCRVLKEDLRTSHIPVLLLTAKTTFSDRMQGLAGGADAYLAKPFHPAELQLQVRNLLARQQRQRARLQEQLLRPDAIPAAPSATDESPFATPSLNPDPSFTTQLQTILAQHLSDPRFSVEELASALQLSRVQLYRKVKALTGFTVTELLRNYRLGQARQQLRTTASVADVAEAVGFESAGYFARCFREQYGLTPTAYQQGEESLPSA</sequence>
<dbReference type="SUPFAM" id="SSF52172">
    <property type="entry name" value="CheY-like"/>
    <property type="match status" value="1"/>
</dbReference>
<proteinExistence type="predicted"/>
<dbReference type="PANTHER" id="PTHR43547">
    <property type="entry name" value="TWO-COMPONENT HISTIDINE KINASE"/>
    <property type="match status" value="1"/>
</dbReference>
<comment type="catalytic activity">
    <reaction evidence="1">
        <text>ATP + protein L-histidine = ADP + protein N-phospho-L-histidine.</text>
        <dbReference type="EC" id="2.7.13.3"/>
    </reaction>
</comment>
<dbReference type="SUPFAM" id="SSF55874">
    <property type="entry name" value="ATPase domain of HSP90 chaperone/DNA topoisomerase II/histidine kinase"/>
    <property type="match status" value="1"/>
</dbReference>
<evidence type="ECO:0000256" key="2">
    <source>
        <dbReference type="ARBA" id="ARBA00012438"/>
    </source>
</evidence>
<dbReference type="Pfam" id="PF12833">
    <property type="entry name" value="HTH_18"/>
    <property type="match status" value="1"/>
</dbReference>
<dbReference type="CDD" id="cd00082">
    <property type="entry name" value="HisKA"/>
    <property type="match status" value="1"/>
</dbReference>
<dbReference type="InterPro" id="IPR004358">
    <property type="entry name" value="Sig_transdc_His_kin-like_C"/>
</dbReference>
<dbReference type="PROSITE" id="PS00041">
    <property type="entry name" value="HTH_ARAC_FAMILY_1"/>
    <property type="match status" value="1"/>
</dbReference>
<dbReference type="GO" id="GO:0003700">
    <property type="term" value="F:DNA-binding transcription factor activity"/>
    <property type="evidence" value="ECO:0007669"/>
    <property type="project" value="InterPro"/>
</dbReference>
<dbReference type="Pfam" id="PF02518">
    <property type="entry name" value="HATPase_c"/>
    <property type="match status" value="1"/>
</dbReference>
<keyword evidence="12" id="KW-0808">Transferase</keyword>
<dbReference type="Gene3D" id="1.10.287.130">
    <property type="match status" value="1"/>
</dbReference>
<feature type="region of interest" description="Disordered" evidence="8">
    <location>
        <begin position="1209"/>
        <end position="1230"/>
    </location>
</feature>
<dbReference type="InterPro" id="IPR015943">
    <property type="entry name" value="WD40/YVTN_repeat-like_dom_sf"/>
</dbReference>
<keyword evidence="4" id="KW-0805">Transcription regulation</keyword>
<evidence type="ECO:0000256" key="3">
    <source>
        <dbReference type="ARBA" id="ARBA00022553"/>
    </source>
</evidence>
<dbReference type="InterPro" id="IPR018062">
    <property type="entry name" value="HTH_AraC-typ_CS"/>
</dbReference>
<evidence type="ECO:0000259" key="11">
    <source>
        <dbReference type="PROSITE" id="PS50110"/>
    </source>
</evidence>
<keyword evidence="5" id="KW-0238">DNA-binding</keyword>
<dbReference type="RefSeq" id="WP_170108750.1">
    <property type="nucleotide sequence ID" value="NZ_PVTE01000020.1"/>
</dbReference>
<dbReference type="PANTHER" id="PTHR43547:SF2">
    <property type="entry name" value="HYBRID SIGNAL TRANSDUCTION HISTIDINE KINASE C"/>
    <property type="match status" value="1"/>
</dbReference>
<dbReference type="GO" id="GO:0000155">
    <property type="term" value="F:phosphorelay sensor kinase activity"/>
    <property type="evidence" value="ECO:0007669"/>
    <property type="project" value="InterPro"/>
</dbReference>
<keyword evidence="6" id="KW-0804">Transcription</keyword>
<dbReference type="InterPro" id="IPR018060">
    <property type="entry name" value="HTH_AraC"/>
</dbReference>
<dbReference type="SMART" id="SM00388">
    <property type="entry name" value="HisKA"/>
    <property type="match status" value="1"/>
</dbReference>
<keyword evidence="13" id="KW-1185">Reference proteome</keyword>
<dbReference type="InterPro" id="IPR011110">
    <property type="entry name" value="Reg_prop"/>
</dbReference>
<dbReference type="Gene3D" id="3.30.565.10">
    <property type="entry name" value="Histidine kinase-like ATPase, C-terminal domain"/>
    <property type="match status" value="1"/>
</dbReference>
<dbReference type="Gene3D" id="3.40.50.2300">
    <property type="match status" value="1"/>
</dbReference>
<dbReference type="Gene3D" id="2.130.10.10">
    <property type="entry name" value="YVTN repeat-like/Quinoprotein amine dehydrogenase"/>
    <property type="match status" value="2"/>
</dbReference>
<evidence type="ECO:0000313" key="12">
    <source>
        <dbReference type="EMBL" id="PRY32826.1"/>
    </source>
</evidence>
<keyword evidence="3 7" id="KW-0597">Phosphoprotein</keyword>
<evidence type="ECO:0000313" key="13">
    <source>
        <dbReference type="Proteomes" id="UP000238375"/>
    </source>
</evidence>
<dbReference type="InterPro" id="IPR003661">
    <property type="entry name" value="HisK_dim/P_dom"/>
</dbReference>
<dbReference type="SUPFAM" id="SSF47384">
    <property type="entry name" value="Homodimeric domain of signal transducing histidine kinase"/>
    <property type="match status" value="1"/>
</dbReference>
<dbReference type="SMART" id="SM00448">
    <property type="entry name" value="REC"/>
    <property type="match status" value="1"/>
</dbReference>
<feature type="compositionally biased region" description="Pro residues" evidence="8">
    <location>
        <begin position="1063"/>
        <end position="1073"/>
    </location>
</feature>
<evidence type="ECO:0000256" key="8">
    <source>
        <dbReference type="SAM" id="MobiDB-lite"/>
    </source>
</evidence>
<accession>A0A2T0SHE2</accession>
<name>A0A2T0SHE2_9BACT</name>
<evidence type="ECO:0000256" key="5">
    <source>
        <dbReference type="ARBA" id="ARBA00023125"/>
    </source>
</evidence>
<evidence type="ECO:0000256" key="1">
    <source>
        <dbReference type="ARBA" id="ARBA00000085"/>
    </source>
</evidence>
<dbReference type="Pfam" id="PF07495">
    <property type="entry name" value="Y_Y_Y"/>
    <property type="match status" value="1"/>
</dbReference>
<feature type="region of interest" description="Disordered" evidence="8">
    <location>
        <begin position="1043"/>
        <end position="1073"/>
    </location>
</feature>
<dbReference type="SMART" id="SM00342">
    <property type="entry name" value="HTH_ARAC"/>
    <property type="match status" value="1"/>
</dbReference>
<dbReference type="InterPro" id="IPR003594">
    <property type="entry name" value="HATPase_dom"/>
</dbReference>
<feature type="domain" description="HTH araC/xylS-type" evidence="9">
    <location>
        <begin position="1236"/>
        <end position="1334"/>
    </location>
</feature>
<dbReference type="Proteomes" id="UP000238375">
    <property type="component" value="Unassembled WGS sequence"/>
</dbReference>
<dbReference type="InterPro" id="IPR009057">
    <property type="entry name" value="Homeodomain-like_sf"/>
</dbReference>
<dbReference type="InterPro" id="IPR036097">
    <property type="entry name" value="HisK_dim/P_sf"/>
</dbReference>
<dbReference type="Pfam" id="PF00072">
    <property type="entry name" value="Response_reg"/>
    <property type="match status" value="1"/>
</dbReference>
<organism evidence="12 13">
    <name type="scientific">Spirosoma oryzae</name>
    <dbReference type="NCBI Taxonomy" id="1469603"/>
    <lineage>
        <taxon>Bacteria</taxon>
        <taxon>Pseudomonadati</taxon>
        <taxon>Bacteroidota</taxon>
        <taxon>Cytophagia</taxon>
        <taxon>Cytophagales</taxon>
        <taxon>Cytophagaceae</taxon>
        <taxon>Spirosoma</taxon>
    </lineage>
</organism>
<gene>
    <name evidence="12" type="ORF">CLV58_12078</name>
</gene>
<dbReference type="InterPro" id="IPR011047">
    <property type="entry name" value="Quinoprotein_ADH-like_sf"/>
</dbReference>
<dbReference type="PRINTS" id="PR00344">
    <property type="entry name" value="BCTRLSENSOR"/>
</dbReference>
<dbReference type="Pfam" id="PF07494">
    <property type="entry name" value="Reg_prop"/>
    <property type="match status" value="1"/>
</dbReference>
<evidence type="ECO:0000256" key="6">
    <source>
        <dbReference type="ARBA" id="ARBA00023163"/>
    </source>
</evidence>
<evidence type="ECO:0000259" key="9">
    <source>
        <dbReference type="PROSITE" id="PS01124"/>
    </source>
</evidence>
<dbReference type="InterPro" id="IPR011123">
    <property type="entry name" value="Y_Y_Y"/>
</dbReference>
<dbReference type="Gene3D" id="1.10.10.60">
    <property type="entry name" value="Homeodomain-like"/>
    <property type="match status" value="1"/>
</dbReference>
<feature type="modified residue" description="4-aspartylphosphate" evidence="7">
    <location>
        <position position="1124"/>
    </location>
</feature>
<dbReference type="GO" id="GO:0043565">
    <property type="term" value="F:sequence-specific DNA binding"/>
    <property type="evidence" value="ECO:0007669"/>
    <property type="project" value="InterPro"/>
</dbReference>
<comment type="caution">
    <text evidence="12">The sequence shown here is derived from an EMBL/GenBank/DDBJ whole genome shotgun (WGS) entry which is preliminary data.</text>
</comment>
<protein>
    <recommendedName>
        <fullName evidence="2">histidine kinase</fullName>
        <ecNumber evidence="2">2.7.13.3</ecNumber>
    </recommendedName>
</protein>
<reference evidence="12 13" key="1">
    <citation type="submission" date="2018-03" db="EMBL/GenBank/DDBJ databases">
        <title>Genomic Encyclopedia of Archaeal and Bacterial Type Strains, Phase II (KMG-II): from individual species to whole genera.</title>
        <authorList>
            <person name="Goeker M."/>
        </authorList>
    </citation>
    <scope>NUCLEOTIDE SEQUENCE [LARGE SCALE GENOMIC DNA]</scope>
    <source>
        <strain evidence="12 13">DSM 28354</strain>
    </source>
</reference>
<dbReference type="InterPro" id="IPR005467">
    <property type="entry name" value="His_kinase_dom"/>
</dbReference>
<dbReference type="SUPFAM" id="SSF46689">
    <property type="entry name" value="Homeodomain-like"/>
    <property type="match status" value="1"/>
</dbReference>
<dbReference type="SUPFAM" id="SSF50998">
    <property type="entry name" value="Quinoprotein alcohol dehydrogenase-like"/>
    <property type="match status" value="1"/>
</dbReference>
<dbReference type="EMBL" id="PVTE01000020">
    <property type="protein sequence ID" value="PRY32826.1"/>
    <property type="molecule type" value="Genomic_DNA"/>
</dbReference>
<dbReference type="PROSITE" id="PS50109">
    <property type="entry name" value="HIS_KIN"/>
    <property type="match status" value="1"/>
</dbReference>
<dbReference type="PROSITE" id="PS50110">
    <property type="entry name" value="RESPONSE_REGULATORY"/>
    <property type="match status" value="1"/>
</dbReference>
<dbReference type="InterPro" id="IPR036890">
    <property type="entry name" value="HATPase_C_sf"/>
</dbReference>
<evidence type="ECO:0000256" key="7">
    <source>
        <dbReference type="PROSITE-ProRule" id="PRU00169"/>
    </source>
</evidence>
<dbReference type="SMART" id="SM00387">
    <property type="entry name" value="HATPase_c"/>
    <property type="match status" value="1"/>
</dbReference>
<dbReference type="InterPro" id="IPR011006">
    <property type="entry name" value="CheY-like_superfamily"/>
</dbReference>
<feature type="domain" description="Histidine kinase" evidence="10">
    <location>
        <begin position="826"/>
        <end position="1040"/>
    </location>
</feature>
<dbReference type="CDD" id="cd00075">
    <property type="entry name" value="HATPase"/>
    <property type="match status" value="1"/>
</dbReference>
<dbReference type="PROSITE" id="PS01124">
    <property type="entry name" value="HTH_ARAC_FAMILY_2"/>
    <property type="match status" value="1"/>
</dbReference>
<evidence type="ECO:0000256" key="4">
    <source>
        <dbReference type="ARBA" id="ARBA00023015"/>
    </source>
</evidence>
<dbReference type="Pfam" id="PF00512">
    <property type="entry name" value="HisKA"/>
    <property type="match status" value="1"/>
</dbReference>
<dbReference type="InterPro" id="IPR013783">
    <property type="entry name" value="Ig-like_fold"/>
</dbReference>
<dbReference type="Gene3D" id="2.60.40.10">
    <property type="entry name" value="Immunoglobulins"/>
    <property type="match status" value="1"/>
</dbReference>
<dbReference type="EC" id="2.7.13.3" evidence="2"/>
<feature type="compositionally biased region" description="Polar residues" evidence="8">
    <location>
        <begin position="1046"/>
        <end position="1061"/>
    </location>
</feature>
<dbReference type="SUPFAM" id="SSF63829">
    <property type="entry name" value="Calcium-dependent phosphotriesterase"/>
    <property type="match status" value="1"/>
</dbReference>
<evidence type="ECO:0000259" key="10">
    <source>
        <dbReference type="PROSITE" id="PS50109"/>
    </source>
</evidence>
<keyword evidence="12" id="KW-0418">Kinase</keyword>
<dbReference type="InterPro" id="IPR001789">
    <property type="entry name" value="Sig_transdc_resp-reg_receiver"/>
</dbReference>
<feature type="domain" description="Response regulatory" evidence="11">
    <location>
        <begin position="1076"/>
        <end position="1191"/>
    </location>
</feature>